<proteinExistence type="predicted"/>
<dbReference type="HOGENOM" id="CLU_1346457_0_0_2"/>
<evidence type="ECO:0000313" key="1">
    <source>
        <dbReference type="EMBL" id="ACB40377.1"/>
    </source>
</evidence>
<dbReference type="Pfam" id="PF00702">
    <property type="entry name" value="Hydrolase"/>
    <property type="match status" value="1"/>
</dbReference>
<dbReference type="AlphaFoldDB" id="B1Y9E8"/>
<organism evidence="1 2">
    <name type="scientific">Pyrobaculum neutrophilum (strain DSM 2338 / JCM 9278 / NBRC 100436 / V24Sta)</name>
    <name type="common">Thermoproteus neutrophilus</name>
    <dbReference type="NCBI Taxonomy" id="444157"/>
    <lineage>
        <taxon>Archaea</taxon>
        <taxon>Thermoproteota</taxon>
        <taxon>Thermoprotei</taxon>
        <taxon>Thermoproteales</taxon>
        <taxon>Thermoproteaceae</taxon>
        <taxon>Pyrobaculum</taxon>
    </lineage>
</organism>
<dbReference type="Gene3D" id="3.40.50.1000">
    <property type="entry name" value="HAD superfamily/HAD-like"/>
    <property type="match status" value="1"/>
</dbReference>
<name>B1Y9E8_PYRNV</name>
<dbReference type="KEGG" id="tne:Tneu_1452"/>
<protein>
    <submittedName>
        <fullName evidence="1">Haloacid dehalogenase domain protein hydrolase</fullName>
    </submittedName>
</protein>
<gene>
    <name evidence="1" type="ordered locus">Tneu_1452</name>
</gene>
<dbReference type="InterPro" id="IPR050155">
    <property type="entry name" value="HAD-like_hydrolase_sf"/>
</dbReference>
<dbReference type="GO" id="GO:0005829">
    <property type="term" value="C:cytosol"/>
    <property type="evidence" value="ECO:0007669"/>
    <property type="project" value="TreeGrafter"/>
</dbReference>
<keyword evidence="1" id="KW-0378">Hydrolase</keyword>
<dbReference type="STRING" id="444157.Tneu_1452"/>
<dbReference type="InterPro" id="IPR023214">
    <property type="entry name" value="HAD_sf"/>
</dbReference>
<dbReference type="GO" id="GO:0008967">
    <property type="term" value="F:phosphoglycolate phosphatase activity"/>
    <property type="evidence" value="ECO:0007669"/>
    <property type="project" value="TreeGrafter"/>
</dbReference>
<evidence type="ECO:0000313" key="2">
    <source>
        <dbReference type="Proteomes" id="UP000001694"/>
    </source>
</evidence>
<dbReference type="OrthoDB" id="27736at2157"/>
<reference evidence="1" key="1">
    <citation type="submission" date="2008-03" db="EMBL/GenBank/DDBJ databases">
        <title>Complete sequence of Thermoproteus neutrophilus V24Sta.</title>
        <authorList>
            <consortium name="US DOE Joint Genome Institute"/>
            <person name="Copeland A."/>
            <person name="Lucas S."/>
            <person name="Lapidus A."/>
            <person name="Glavina del Rio T."/>
            <person name="Dalin E."/>
            <person name="Tice H."/>
            <person name="Bruce D."/>
            <person name="Goodwin L."/>
            <person name="Pitluck S."/>
            <person name="Sims D."/>
            <person name="Brettin T."/>
            <person name="Detter J.C."/>
            <person name="Han C."/>
            <person name="Kuske C.R."/>
            <person name="Schmutz J."/>
            <person name="Larimer F."/>
            <person name="Land M."/>
            <person name="Hauser L."/>
            <person name="Kyrpides N."/>
            <person name="Mikhailova N."/>
            <person name="Biddle J.F."/>
            <person name="Zhang Z."/>
            <person name="Fitz-Gibbon S.T."/>
            <person name="Lowe T.M."/>
            <person name="Saltikov C."/>
            <person name="House C.H."/>
            <person name="Richardson P."/>
        </authorList>
    </citation>
    <scope>NUCLEOTIDE SEQUENCE [LARGE SCALE GENOMIC DNA]</scope>
    <source>
        <strain evidence="1">V24Sta</strain>
    </source>
</reference>
<dbReference type="PANTHER" id="PTHR43434">
    <property type="entry name" value="PHOSPHOGLYCOLATE PHOSPHATASE"/>
    <property type="match status" value="1"/>
</dbReference>
<dbReference type="InterPro" id="IPR036412">
    <property type="entry name" value="HAD-like_sf"/>
</dbReference>
<dbReference type="RefSeq" id="WP_012350796.1">
    <property type="nucleotide sequence ID" value="NC_010525.1"/>
</dbReference>
<dbReference type="SUPFAM" id="SSF56784">
    <property type="entry name" value="HAD-like"/>
    <property type="match status" value="1"/>
</dbReference>
<sequence length="203" mass="23057">MIFILSFWGLLAERVDFWEVWRNVLGRRDLVEEVSWFVEEVNAAGYEVPLQAVARLFAKRAGGDPRELAGRFVEEVSARLAPRPCAVDFLRWLRGRWRFAVLSNTPCRCFPRLFLERWGVEADLVATSDVLLRRKPSKAVFRYVLGRLGVEPHEAVYVGDGEEDLGAMGLGLFTIMVGSRGGHLDFPTLCEAWSWVRANLAKS</sequence>
<dbReference type="GeneID" id="6166084"/>
<accession>B1Y9E8</accession>
<dbReference type="PANTHER" id="PTHR43434:SF1">
    <property type="entry name" value="PHOSPHOGLYCOLATE PHOSPHATASE"/>
    <property type="match status" value="1"/>
</dbReference>
<keyword evidence="2" id="KW-1185">Reference proteome</keyword>
<dbReference type="eggNOG" id="arCOG02294">
    <property type="taxonomic scope" value="Archaea"/>
</dbReference>
<dbReference type="GO" id="GO:0006281">
    <property type="term" value="P:DNA repair"/>
    <property type="evidence" value="ECO:0007669"/>
    <property type="project" value="TreeGrafter"/>
</dbReference>
<dbReference type="Proteomes" id="UP000001694">
    <property type="component" value="Chromosome"/>
</dbReference>
<dbReference type="EMBL" id="CP001014">
    <property type="protein sequence ID" value="ACB40377.1"/>
    <property type="molecule type" value="Genomic_DNA"/>
</dbReference>